<dbReference type="CDD" id="cd06261">
    <property type="entry name" value="TM_PBP2"/>
    <property type="match status" value="1"/>
</dbReference>
<dbReference type="NCBIfam" id="TIGR00974">
    <property type="entry name" value="3a0107s02c"/>
    <property type="match status" value="1"/>
</dbReference>
<accession>A0A1I1EW91</accession>
<comment type="subcellular location">
    <subcellularLocation>
        <location evidence="1 10">Cell membrane</location>
        <topology evidence="1 10">Multi-pass membrane protein</topology>
    </subcellularLocation>
</comment>
<dbReference type="InterPro" id="IPR051408">
    <property type="entry name" value="Phosphate_transprt_permease"/>
</dbReference>
<organism evidence="12 13">
    <name type="scientific">Brevinema andersonii</name>
    <dbReference type="NCBI Taxonomy" id="34097"/>
    <lineage>
        <taxon>Bacteria</taxon>
        <taxon>Pseudomonadati</taxon>
        <taxon>Spirochaetota</taxon>
        <taxon>Spirochaetia</taxon>
        <taxon>Brevinematales</taxon>
        <taxon>Brevinemataceae</taxon>
        <taxon>Brevinema</taxon>
    </lineage>
</organism>
<comment type="similarity">
    <text evidence="2 10">Belongs to the binding-protein-dependent transport system permease family. CysTW subfamily.</text>
</comment>
<feature type="transmembrane region" description="Helical" evidence="10">
    <location>
        <begin position="84"/>
        <end position="108"/>
    </location>
</feature>
<comment type="caution">
    <text evidence="10">Lacks conserved residue(s) required for the propagation of feature annotation.</text>
</comment>
<evidence type="ECO:0000256" key="10">
    <source>
        <dbReference type="RuleBase" id="RU363043"/>
    </source>
</evidence>
<dbReference type="PROSITE" id="PS50928">
    <property type="entry name" value="ABC_TM1"/>
    <property type="match status" value="1"/>
</dbReference>
<dbReference type="GO" id="GO:0005886">
    <property type="term" value="C:plasma membrane"/>
    <property type="evidence" value="ECO:0007669"/>
    <property type="project" value="UniProtKB-SubCell"/>
</dbReference>
<dbReference type="InterPro" id="IPR035906">
    <property type="entry name" value="MetI-like_sf"/>
</dbReference>
<proteinExistence type="inferred from homology"/>
<protein>
    <recommendedName>
        <fullName evidence="3 10">Phosphate transport system permease protein PstA</fullName>
    </recommendedName>
</protein>
<evidence type="ECO:0000256" key="1">
    <source>
        <dbReference type="ARBA" id="ARBA00004651"/>
    </source>
</evidence>
<evidence type="ECO:0000256" key="6">
    <source>
        <dbReference type="ARBA" id="ARBA00022592"/>
    </source>
</evidence>
<evidence type="ECO:0000256" key="9">
    <source>
        <dbReference type="ARBA" id="ARBA00023136"/>
    </source>
</evidence>
<sequence>MGQFSSLRKVRIIDTIFKIFVYCGAFITLIPLFLILYFILTQGINYMTPYFFVTDAPPPIGDSEFFMMNSNQRIQAIGGIRNSLVGMFCIVSVASLVAMPFGISVAVFASEHKKHKLAQLTLLCVDALQGIPSIIFGIIANLWVVLTFKSYSALAGSAALALMMLPIIIKSSYETLILIPTSLKQSALALGVPYSRVLFKVVLPSAAGGISSGSLLGISRILGETAPLLFTAFGTPFFTFDMTKPMETVAMQIYKNASSPNYNLIRNAWSASLALVMLTLILNLIIKPAIDKMKIKF</sequence>
<keyword evidence="6" id="KW-0592">Phosphate transport</keyword>
<reference evidence="13" key="1">
    <citation type="submission" date="2016-10" db="EMBL/GenBank/DDBJ databases">
        <authorList>
            <person name="Varghese N."/>
            <person name="Submissions S."/>
        </authorList>
    </citation>
    <scope>NUCLEOTIDE SEQUENCE [LARGE SCALE GENOMIC DNA]</scope>
    <source>
        <strain evidence="13">ATCC 43811</strain>
    </source>
</reference>
<evidence type="ECO:0000313" key="13">
    <source>
        <dbReference type="Proteomes" id="UP000240042"/>
    </source>
</evidence>
<evidence type="ECO:0000256" key="8">
    <source>
        <dbReference type="ARBA" id="ARBA00022989"/>
    </source>
</evidence>
<feature type="domain" description="ABC transmembrane type-1" evidence="11">
    <location>
        <begin position="84"/>
        <end position="286"/>
    </location>
</feature>
<dbReference type="EMBL" id="FOKY01000020">
    <property type="protein sequence ID" value="SFB91459.1"/>
    <property type="molecule type" value="Genomic_DNA"/>
</dbReference>
<dbReference type="SUPFAM" id="SSF161098">
    <property type="entry name" value="MetI-like"/>
    <property type="match status" value="1"/>
</dbReference>
<evidence type="ECO:0000313" key="12">
    <source>
        <dbReference type="EMBL" id="SFB91459.1"/>
    </source>
</evidence>
<dbReference type="PANTHER" id="PTHR42922:SF1">
    <property type="entry name" value="PHOSPHATE TRANSPORT SYSTEM PERMEASE PROTEIN PSTA"/>
    <property type="match status" value="1"/>
</dbReference>
<dbReference type="STRING" id="34097.SAMN02745150_01297"/>
<keyword evidence="4" id="KW-0813">Transport</keyword>
<name>A0A1I1EW91_BREAD</name>
<keyword evidence="9 10" id="KW-0472">Membrane</keyword>
<evidence type="ECO:0000256" key="3">
    <source>
        <dbReference type="ARBA" id="ARBA00016864"/>
    </source>
</evidence>
<feature type="transmembrane region" description="Helical" evidence="10">
    <location>
        <begin position="120"/>
        <end position="144"/>
    </location>
</feature>
<evidence type="ECO:0000256" key="7">
    <source>
        <dbReference type="ARBA" id="ARBA00022692"/>
    </source>
</evidence>
<keyword evidence="7 10" id="KW-0812">Transmembrane</keyword>
<evidence type="ECO:0000259" key="11">
    <source>
        <dbReference type="PROSITE" id="PS50928"/>
    </source>
</evidence>
<dbReference type="GO" id="GO:0005315">
    <property type="term" value="F:phosphate transmembrane transporter activity"/>
    <property type="evidence" value="ECO:0007669"/>
    <property type="project" value="InterPro"/>
</dbReference>
<feature type="transmembrane region" description="Helical" evidence="10">
    <location>
        <begin position="268"/>
        <end position="286"/>
    </location>
</feature>
<dbReference type="InterPro" id="IPR005672">
    <property type="entry name" value="Phosphate_PstA"/>
</dbReference>
<feature type="transmembrane region" description="Helical" evidence="10">
    <location>
        <begin position="150"/>
        <end position="169"/>
    </location>
</feature>
<dbReference type="AlphaFoldDB" id="A0A1I1EW91"/>
<evidence type="ECO:0000256" key="5">
    <source>
        <dbReference type="ARBA" id="ARBA00022475"/>
    </source>
</evidence>
<dbReference type="GO" id="GO:0035435">
    <property type="term" value="P:phosphate ion transmembrane transport"/>
    <property type="evidence" value="ECO:0007669"/>
    <property type="project" value="InterPro"/>
</dbReference>
<dbReference type="Gene3D" id="1.10.3720.10">
    <property type="entry name" value="MetI-like"/>
    <property type="match status" value="1"/>
</dbReference>
<dbReference type="Pfam" id="PF00528">
    <property type="entry name" value="BPD_transp_1"/>
    <property type="match status" value="1"/>
</dbReference>
<dbReference type="OrthoDB" id="9807065at2"/>
<evidence type="ECO:0000256" key="2">
    <source>
        <dbReference type="ARBA" id="ARBA00007069"/>
    </source>
</evidence>
<keyword evidence="5 10" id="KW-1003">Cell membrane</keyword>
<feature type="transmembrane region" description="Helical" evidence="10">
    <location>
        <begin position="20"/>
        <end position="40"/>
    </location>
</feature>
<keyword evidence="13" id="KW-1185">Reference proteome</keyword>
<gene>
    <name evidence="12" type="ORF">SAMN02745150_01297</name>
</gene>
<keyword evidence="8 10" id="KW-1133">Transmembrane helix</keyword>
<dbReference type="Proteomes" id="UP000240042">
    <property type="component" value="Unassembled WGS sequence"/>
</dbReference>
<evidence type="ECO:0000256" key="4">
    <source>
        <dbReference type="ARBA" id="ARBA00022448"/>
    </source>
</evidence>
<dbReference type="PANTHER" id="PTHR42922">
    <property type="entry name" value="PHOSPHATE TRANSPORT SYSTEM PERMEASE PROTEIN PSTA"/>
    <property type="match status" value="1"/>
</dbReference>
<dbReference type="InterPro" id="IPR000515">
    <property type="entry name" value="MetI-like"/>
</dbReference>
<dbReference type="RefSeq" id="WP_092319847.1">
    <property type="nucleotide sequence ID" value="NZ_FOKY01000020.1"/>
</dbReference>